<dbReference type="GO" id="GO:0061522">
    <property type="term" value="F:1,4-dihydroxy-2-naphthoyl-CoA thioesterase activity"/>
    <property type="evidence" value="ECO:0007669"/>
    <property type="project" value="TreeGrafter"/>
</dbReference>
<dbReference type="InterPro" id="IPR006683">
    <property type="entry name" value="Thioestr_dom"/>
</dbReference>
<dbReference type="Pfam" id="PF03061">
    <property type="entry name" value="4HBT"/>
    <property type="match status" value="1"/>
</dbReference>
<evidence type="ECO:0000259" key="3">
    <source>
        <dbReference type="Pfam" id="PF03061"/>
    </source>
</evidence>
<evidence type="ECO:0000256" key="2">
    <source>
        <dbReference type="ARBA" id="ARBA00022801"/>
    </source>
</evidence>
<dbReference type="InterPro" id="IPR029069">
    <property type="entry name" value="HotDog_dom_sf"/>
</dbReference>
<dbReference type="NCBIfam" id="TIGR00369">
    <property type="entry name" value="unchar_dom_1"/>
    <property type="match status" value="1"/>
</dbReference>
<evidence type="ECO:0000313" key="4">
    <source>
        <dbReference type="EMBL" id="BCK55301.1"/>
    </source>
</evidence>
<name>A0A7G1KKC3_9NOCA</name>
<sequence length="145" mass="15181">MPELSSSPPLEGAVSDRESKFVASTGFVAEEVSGTRIAGYVDLGADHHTPWGVVHGGVYAAIVETAGSFGASVAVAERGQYAVGVHNSTNFLRSTSGCRASVLAEPLHQGRVQQLWKVVVTDEVADKILALGELRLQNVPLPQSG</sequence>
<evidence type="ECO:0000313" key="5">
    <source>
        <dbReference type="Proteomes" id="UP000516173"/>
    </source>
</evidence>
<dbReference type="KEGG" id="nwl:NWFMUON74_30730"/>
<comment type="similarity">
    <text evidence="1">Belongs to the thioesterase PaaI family.</text>
</comment>
<proteinExistence type="inferred from homology"/>
<dbReference type="InterPro" id="IPR003736">
    <property type="entry name" value="PAAI_dom"/>
</dbReference>
<protein>
    <recommendedName>
        <fullName evidence="3">Thioesterase domain-containing protein</fullName>
    </recommendedName>
</protein>
<dbReference type="EMBL" id="AP023396">
    <property type="protein sequence ID" value="BCK55301.1"/>
    <property type="molecule type" value="Genomic_DNA"/>
</dbReference>
<gene>
    <name evidence="4" type="ORF">NWFMUON74_30730</name>
</gene>
<dbReference type="CDD" id="cd03443">
    <property type="entry name" value="PaaI_thioesterase"/>
    <property type="match status" value="1"/>
</dbReference>
<dbReference type="PANTHER" id="PTHR43240:SF5">
    <property type="entry name" value="1,4-DIHYDROXY-2-NAPHTHOYL-COA THIOESTERASE 1"/>
    <property type="match status" value="1"/>
</dbReference>
<dbReference type="GO" id="GO:0005829">
    <property type="term" value="C:cytosol"/>
    <property type="evidence" value="ECO:0007669"/>
    <property type="project" value="TreeGrafter"/>
</dbReference>
<evidence type="ECO:0000256" key="1">
    <source>
        <dbReference type="ARBA" id="ARBA00008324"/>
    </source>
</evidence>
<dbReference type="Gene3D" id="3.10.129.10">
    <property type="entry name" value="Hotdog Thioesterase"/>
    <property type="match status" value="1"/>
</dbReference>
<organism evidence="4 5">
    <name type="scientific">Nocardia wallacei</name>
    <dbReference type="NCBI Taxonomy" id="480035"/>
    <lineage>
        <taxon>Bacteria</taxon>
        <taxon>Bacillati</taxon>
        <taxon>Actinomycetota</taxon>
        <taxon>Actinomycetes</taxon>
        <taxon>Mycobacteriales</taxon>
        <taxon>Nocardiaceae</taxon>
        <taxon>Nocardia</taxon>
    </lineage>
</organism>
<dbReference type="AlphaFoldDB" id="A0A7G1KKC3"/>
<keyword evidence="2" id="KW-0378">Hydrolase</keyword>
<dbReference type="Proteomes" id="UP000516173">
    <property type="component" value="Chromosome"/>
</dbReference>
<feature type="domain" description="Thioesterase" evidence="3">
    <location>
        <begin position="52"/>
        <end position="123"/>
    </location>
</feature>
<keyword evidence="5" id="KW-1185">Reference proteome</keyword>
<accession>A0A7G1KKC3</accession>
<reference evidence="4 5" key="1">
    <citation type="submission" date="2020-08" db="EMBL/GenBank/DDBJ databases">
        <title>Genome Sequencing of Nocardia wallacei strain FMUON74 and assembly.</title>
        <authorList>
            <person name="Toyokawa M."/>
            <person name="Uesaka K."/>
        </authorList>
    </citation>
    <scope>NUCLEOTIDE SEQUENCE [LARGE SCALE GENOMIC DNA]</scope>
    <source>
        <strain evidence="4 5">FMUON74</strain>
    </source>
</reference>
<dbReference type="PANTHER" id="PTHR43240">
    <property type="entry name" value="1,4-DIHYDROXY-2-NAPHTHOYL-COA THIOESTERASE 1"/>
    <property type="match status" value="1"/>
</dbReference>
<dbReference type="RefSeq" id="WP_187688437.1">
    <property type="nucleotide sequence ID" value="NZ_AP023396.1"/>
</dbReference>
<dbReference type="SUPFAM" id="SSF54637">
    <property type="entry name" value="Thioesterase/thiol ester dehydrase-isomerase"/>
    <property type="match status" value="1"/>
</dbReference>
<dbReference type="GeneID" id="80347620"/>